<organism evidence="1 2">
    <name type="scientific">Nocardioides dubius</name>
    <dbReference type="NCBI Taxonomy" id="317019"/>
    <lineage>
        <taxon>Bacteria</taxon>
        <taxon>Bacillati</taxon>
        <taxon>Actinomycetota</taxon>
        <taxon>Actinomycetes</taxon>
        <taxon>Propionibacteriales</taxon>
        <taxon>Nocardioidaceae</taxon>
        <taxon>Nocardioides</taxon>
    </lineage>
</organism>
<protein>
    <recommendedName>
        <fullName evidence="3">Restriction endonuclease</fullName>
    </recommendedName>
</protein>
<dbReference type="Proteomes" id="UP001501581">
    <property type="component" value="Unassembled WGS sequence"/>
</dbReference>
<evidence type="ECO:0008006" key="3">
    <source>
        <dbReference type="Google" id="ProtNLM"/>
    </source>
</evidence>
<sequence length="300" mass="34371">MAVPYPSDRQRSSYGAERDVRNAVATKVILESLDETPSWELLVDRIAQRLRLDLSSASQRSKVQDAFLAAEMDLEWSGTVVYALDGTFRRPQGQGDPAAVTEGELRDVADAVLRLGWPNPGHKKSRTIYECFVELGGRYRHCDVYWAMHRHLKDFKLRVVRAHWMLQDDLPAMLANPDLTIEERQELERELERDLVQKYVAWLGRRITKRRFTNGREADLFDSTRGLLIEAKIDHRDDVLIAHGMGQAMYYRSLDALPIDTKIAVLIPGRPSDEVVRLLDIYDVGLIHPDGDSFVEMLRS</sequence>
<accession>A0ABN1TVE8</accession>
<evidence type="ECO:0000313" key="1">
    <source>
        <dbReference type="EMBL" id="GAA1102983.1"/>
    </source>
</evidence>
<keyword evidence="2" id="KW-1185">Reference proteome</keyword>
<proteinExistence type="predicted"/>
<dbReference type="EMBL" id="BAAALG010000009">
    <property type="protein sequence ID" value="GAA1102983.1"/>
    <property type="molecule type" value="Genomic_DNA"/>
</dbReference>
<name>A0ABN1TVE8_9ACTN</name>
<comment type="caution">
    <text evidence="1">The sequence shown here is derived from an EMBL/GenBank/DDBJ whole genome shotgun (WGS) entry which is preliminary data.</text>
</comment>
<evidence type="ECO:0000313" key="2">
    <source>
        <dbReference type="Proteomes" id="UP001501581"/>
    </source>
</evidence>
<gene>
    <name evidence="1" type="ORF">GCM10009668_22060</name>
</gene>
<reference evidence="1 2" key="1">
    <citation type="journal article" date="2019" name="Int. J. Syst. Evol. Microbiol.">
        <title>The Global Catalogue of Microorganisms (GCM) 10K type strain sequencing project: providing services to taxonomists for standard genome sequencing and annotation.</title>
        <authorList>
            <consortium name="The Broad Institute Genomics Platform"/>
            <consortium name="The Broad Institute Genome Sequencing Center for Infectious Disease"/>
            <person name="Wu L."/>
            <person name="Ma J."/>
        </authorList>
    </citation>
    <scope>NUCLEOTIDE SEQUENCE [LARGE SCALE GENOMIC DNA]</scope>
    <source>
        <strain evidence="1 2">JCM 13008</strain>
    </source>
</reference>